<protein>
    <recommendedName>
        <fullName evidence="6 7">Large ribosomal subunit protein uL2</fullName>
    </recommendedName>
</protein>
<organism evidence="11">
    <name type="scientific">Candidatus Improbicoccus pseudotrichonymphae</name>
    <dbReference type="NCBI Taxonomy" id="3033792"/>
    <lineage>
        <taxon>Bacteria</taxon>
        <taxon>Bacillati</taxon>
        <taxon>Bacillota</taxon>
        <taxon>Clostridia</taxon>
        <taxon>Candidatus Improbicoccus</taxon>
    </lineage>
</organism>
<evidence type="ECO:0000259" key="10">
    <source>
        <dbReference type="SMART" id="SM01383"/>
    </source>
</evidence>
<evidence type="ECO:0000256" key="4">
    <source>
        <dbReference type="ARBA" id="ARBA00022980"/>
    </source>
</evidence>
<dbReference type="InterPro" id="IPR014722">
    <property type="entry name" value="Rib_uL2_dom2"/>
</dbReference>
<dbReference type="InterPro" id="IPR014726">
    <property type="entry name" value="Ribosomal_uL2_dom3"/>
</dbReference>
<dbReference type="FunFam" id="2.40.50.140:FF:000003">
    <property type="entry name" value="50S ribosomal protein L2"/>
    <property type="match status" value="1"/>
</dbReference>
<dbReference type="SMART" id="SM01383">
    <property type="entry name" value="Ribosomal_L2"/>
    <property type="match status" value="1"/>
</dbReference>
<dbReference type="HAMAP" id="MF_01320_B">
    <property type="entry name" value="Ribosomal_uL2_B"/>
    <property type="match status" value="1"/>
</dbReference>
<comment type="function">
    <text evidence="7">One of the primary rRNA binding proteins. Required for association of the 30S and 50S subunits to form the 70S ribosome, for tRNA binding and peptide bond formation. It has been suggested to have peptidyltransferase activity; this is somewhat controversial. Makes several contacts with the 16S rRNA in the 70S ribosome.</text>
</comment>
<dbReference type="SMART" id="SM01382">
    <property type="entry name" value="Ribosomal_L2_C"/>
    <property type="match status" value="1"/>
</dbReference>
<dbReference type="KEGG" id="ips:CfP315_0099"/>
<dbReference type="PANTHER" id="PTHR13691:SF5">
    <property type="entry name" value="LARGE RIBOSOMAL SUBUNIT PROTEIN UL2M"/>
    <property type="match status" value="1"/>
</dbReference>
<dbReference type="GO" id="GO:0002181">
    <property type="term" value="P:cytoplasmic translation"/>
    <property type="evidence" value="ECO:0007669"/>
    <property type="project" value="TreeGrafter"/>
</dbReference>
<comment type="subunit">
    <text evidence="7">Part of the 50S ribosomal subunit. Forms a bridge to the 30S subunit in the 70S ribosome.</text>
</comment>
<dbReference type="Gene3D" id="2.40.50.140">
    <property type="entry name" value="Nucleic acid-binding proteins"/>
    <property type="match status" value="1"/>
</dbReference>
<gene>
    <name evidence="7" type="primary">rplB</name>
    <name evidence="11" type="ORF">CfP315_0099</name>
</gene>
<dbReference type="NCBIfam" id="TIGR01171">
    <property type="entry name" value="rplB_bact"/>
    <property type="match status" value="1"/>
</dbReference>
<keyword evidence="3 7" id="KW-0694">RNA-binding</keyword>
<reference evidence="11" key="1">
    <citation type="journal article" date="2023" name="ISME J.">
        <title>Emergence of putative energy parasites within Clostridia revealed by genome analysis of a novel endosymbiotic clade.</title>
        <authorList>
            <person name="Takahashi K."/>
            <person name="Kuwahara H."/>
            <person name="Horikawa Y."/>
            <person name="Izawa K."/>
            <person name="Kato D."/>
            <person name="Inagaki T."/>
            <person name="Yuki M."/>
            <person name="Ohkuma M."/>
            <person name="Hongoh Y."/>
        </authorList>
    </citation>
    <scope>NUCLEOTIDE SEQUENCE</scope>
    <source>
        <strain evidence="11">CfP3-15</strain>
    </source>
</reference>
<dbReference type="PANTHER" id="PTHR13691">
    <property type="entry name" value="RIBOSOMAL PROTEIN L2"/>
    <property type="match status" value="1"/>
</dbReference>
<evidence type="ECO:0000256" key="5">
    <source>
        <dbReference type="ARBA" id="ARBA00023274"/>
    </source>
</evidence>
<sequence>MAIKIYKPTTPGRRGMTSLDYSKLSKSPAAKKLLKVLKKHSGRNNYGRITVRHRGGGCRRKYRIVDFKRNKDGQVGVVKTVEYDPNRSANIALVEYSDGSLNYIIKPQGLDVGSKVVSGHDSDIKPGNTLELLKIPVGTFVHNVELHPGHGGQLARAAGMMAQLMAKENNLALLRLPSGELRNVQINCRATIGQVGNLDHENINVGKAGRNRHKGRRPQVRGAAMNPCDHPHGGGEGKSPVGRKGPLSPWGKPTLGYKTRKKKNKSSKFIVKRKDKR</sequence>
<evidence type="ECO:0000313" key="11">
    <source>
        <dbReference type="EMBL" id="BED91596.1"/>
    </source>
</evidence>
<dbReference type="SUPFAM" id="SSF50249">
    <property type="entry name" value="Nucleic acid-binding proteins"/>
    <property type="match status" value="1"/>
</dbReference>
<dbReference type="FunFam" id="4.10.950.10:FF:000001">
    <property type="entry name" value="50S ribosomal protein L2"/>
    <property type="match status" value="1"/>
</dbReference>
<dbReference type="InterPro" id="IPR022671">
    <property type="entry name" value="Ribosomal_uL2_CS"/>
</dbReference>
<evidence type="ECO:0000256" key="7">
    <source>
        <dbReference type="HAMAP-Rule" id="MF_01320"/>
    </source>
</evidence>
<keyword evidence="2 7" id="KW-0699">rRNA-binding</keyword>
<feature type="region of interest" description="Disordered" evidence="8">
    <location>
        <begin position="205"/>
        <end position="277"/>
    </location>
</feature>
<proteinExistence type="inferred from homology"/>
<dbReference type="Pfam" id="PF03947">
    <property type="entry name" value="Ribosomal_L2_C"/>
    <property type="match status" value="1"/>
</dbReference>
<dbReference type="Gene3D" id="4.10.950.10">
    <property type="entry name" value="Ribosomal protein L2, domain 3"/>
    <property type="match status" value="1"/>
</dbReference>
<dbReference type="InterPro" id="IPR002171">
    <property type="entry name" value="Ribosomal_uL2"/>
</dbReference>
<dbReference type="Gene3D" id="2.30.30.30">
    <property type="match status" value="1"/>
</dbReference>
<evidence type="ECO:0000256" key="1">
    <source>
        <dbReference type="ARBA" id="ARBA00005636"/>
    </source>
</evidence>
<comment type="similarity">
    <text evidence="1 7">Belongs to the universal ribosomal protein uL2 family.</text>
</comment>
<dbReference type="SUPFAM" id="SSF50104">
    <property type="entry name" value="Translation proteins SH3-like domain"/>
    <property type="match status" value="1"/>
</dbReference>
<dbReference type="Proteomes" id="UP001337580">
    <property type="component" value="Chromosome"/>
</dbReference>
<dbReference type="Pfam" id="PF00181">
    <property type="entry name" value="Ribosomal_L2_N"/>
    <property type="match status" value="1"/>
</dbReference>
<dbReference type="InterPro" id="IPR012340">
    <property type="entry name" value="NA-bd_OB-fold"/>
</dbReference>
<dbReference type="PROSITE" id="PS00467">
    <property type="entry name" value="RIBOSOMAL_L2"/>
    <property type="match status" value="1"/>
</dbReference>
<evidence type="ECO:0000256" key="2">
    <source>
        <dbReference type="ARBA" id="ARBA00022730"/>
    </source>
</evidence>
<accession>A0AA48HXP2</accession>
<dbReference type="GO" id="GO:0003735">
    <property type="term" value="F:structural constituent of ribosome"/>
    <property type="evidence" value="ECO:0007669"/>
    <property type="project" value="InterPro"/>
</dbReference>
<evidence type="ECO:0000259" key="9">
    <source>
        <dbReference type="SMART" id="SM01382"/>
    </source>
</evidence>
<feature type="domain" description="Large ribosomal subunit protein uL2 RNA-binding" evidence="10">
    <location>
        <begin position="42"/>
        <end position="118"/>
    </location>
</feature>
<dbReference type="PIRSF" id="PIRSF002158">
    <property type="entry name" value="Ribosomal_L2"/>
    <property type="match status" value="1"/>
</dbReference>
<dbReference type="GO" id="GO:0019843">
    <property type="term" value="F:rRNA binding"/>
    <property type="evidence" value="ECO:0007669"/>
    <property type="project" value="UniProtKB-UniRule"/>
</dbReference>
<dbReference type="EMBL" id="AP027924">
    <property type="protein sequence ID" value="BED91596.1"/>
    <property type="molecule type" value="Genomic_DNA"/>
</dbReference>
<feature type="compositionally biased region" description="Basic residues" evidence="8">
    <location>
        <begin position="258"/>
        <end position="277"/>
    </location>
</feature>
<feature type="domain" description="Large ribosomal subunit protein uL2 C-terminal" evidence="9">
    <location>
        <begin position="124"/>
        <end position="253"/>
    </location>
</feature>
<evidence type="ECO:0000256" key="6">
    <source>
        <dbReference type="ARBA" id="ARBA00035242"/>
    </source>
</evidence>
<name>A0AA48HXP2_9FIRM</name>
<dbReference type="GO" id="GO:0015934">
    <property type="term" value="C:large ribosomal subunit"/>
    <property type="evidence" value="ECO:0007669"/>
    <property type="project" value="InterPro"/>
</dbReference>
<dbReference type="InterPro" id="IPR022666">
    <property type="entry name" value="Ribosomal_uL2_RNA-bd_dom"/>
</dbReference>
<dbReference type="AlphaFoldDB" id="A0AA48HXP2"/>
<dbReference type="InterPro" id="IPR005880">
    <property type="entry name" value="Ribosomal_uL2_bac/org-type"/>
</dbReference>
<dbReference type="FunFam" id="2.30.30.30:FF:000001">
    <property type="entry name" value="50S ribosomal protein L2"/>
    <property type="match status" value="1"/>
</dbReference>
<dbReference type="InterPro" id="IPR008991">
    <property type="entry name" value="Translation_prot_SH3-like_sf"/>
</dbReference>
<keyword evidence="4 7" id="KW-0689">Ribosomal protein</keyword>
<evidence type="ECO:0000256" key="3">
    <source>
        <dbReference type="ARBA" id="ARBA00022884"/>
    </source>
</evidence>
<feature type="compositionally biased region" description="Basic residues" evidence="8">
    <location>
        <begin position="209"/>
        <end position="219"/>
    </location>
</feature>
<keyword evidence="5 7" id="KW-0687">Ribonucleoprotein</keyword>
<evidence type="ECO:0000256" key="8">
    <source>
        <dbReference type="SAM" id="MobiDB-lite"/>
    </source>
</evidence>
<dbReference type="GO" id="GO:0016740">
    <property type="term" value="F:transferase activity"/>
    <property type="evidence" value="ECO:0007669"/>
    <property type="project" value="InterPro"/>
</dbReference>
<dbReference type="InterPro" id="IPR022669">
    <property type="entry name" value="Ribosomal_uL2_C"/>
</dbReference>